<dbReference type="EMBL" id="JABAEB010000006">
    <property type="protein sequence ID" value="NLQ23417.1"/>
    <property type="molecule type" value="Genomic_DNA"/>
</dbReference>
<evidence type="ECO:0000313" key="2">
    <source>
        <dbReference type="Proteomes" id="UP000527352"/>
    </source>
</evidence>
<protein>
    <submittedName>
        <fullName evidence="1">Uncharacterized protein</fullName>
    </submittedName>
</protein>
<dbReference type="Proteomes" id="UP000527352">
    <property type="component" value="Unassembled WGS sequence"/>
</dbReference>
<organism evidence="1 2">
    <name type="scientific">Shewanella oncorhynchi</name>
    <dbReference type="NCBI Taxonomy" id="2726434"/>
    <lineage>
        <taxon>Bacteria</taxon>
        <taxon>Pseudomonadati</taxon>
        <taxon>Pseudomonadota</taxon>
        <taxon>Gammaproteobacteria</taxon>
        <taxon>Alteromonadales</taxon>
        <taxon>Shewanellaceae</taxon>
        <taxon>Shewanella</taxon>
    </lineage>
</organism>
<proteinExistence type="predicted"/>
<name>A0ABX1KQN9_9GAMM</name>
<keyword evidence="2" id="KW-1185">Reference proteome</keyword>
<comment type="caution">
    <text evidence="1">The sequence shown here is derived from an EMBL/GenBank/DDBJ whole genome shotgun (WGS) entry which is preliminary data.</text>
</comment>
<reference evidence="1 2" key="1">
    <citation type="submission" date="2020-04" db="EMBL/GenBank/DDBJ databases">
        <title>The first description of lens atrophy caused by putative novel Shewanella sp. that is a new emerging pathogen for cultured rainbow trout?</title>
        <authorList>
            <person name="Saticioglu I.B."/>
            <person name="Duman M."/>
            <person name="Altun S."/>
        </authorList>
    </citation>
    <scope>NUCLEOTIDE SEQUENCE [LARGE SCALE GENOMIC DNA]</scope>
    <source>
        <strain evidence="1 2">S-1</strain>
    </source>
</reference>
<gene>
    <name evidence="1" type="ORF">HGO26_11090</name>
</gene>
<accession>A0ABX1KQN9</accession>
<evidence type="ECO:0000313" key="1">
    <source>
        <dbReference type="EMBL" id="NLQ23417.1"/>
    </source>
</evidence>
<sequence>MHKRNWPADYPAHVTVPPVDATEQNVRLYRLVENNPPIPYDFVASYKDRDQAHLVKFPKFSNCPNFYGTSMFRNKQAAENLIQSNPHRFRKKSIASGDVLVEHGVVGKESSNNHVTVWFFDGTSPDGFALI</sequence>
<dbReference type="RefSeq" id="WP_168825195.1">
    <property type="nucleotide sequence ID" value="NZ_JABAEB010000006.1"/>
</dbReference>